<evidence type="ECO:0000313" key="2">
    <source>
        <dbReference type="Proteomes" id="UP000187203"/>
    </source>
</evidence>
<reference evidence="2" key="1">
    <citation type="submission" date="2013-09" db="EMBL/GenBank/DDBJ databases">
        <title>Corchorus olitorius genome sequencing.</title>
        <authorList>
            <person name="Alam M."/>
            <person name="Haque M.S."/>
            <person name="Islam M.S."/>
            <person name="Emdad E.M."/>
            <person name="Islam M.M."/>
            <person name="Ahmed B."/>
            <person name="Halim A."/>
            <person name="Hossen Q.M.M."/>
            <person name="Hossain M.Z."/>
            <person name="Ahmed R."/>
            <person name="Khan M.M."/>
            <person name="Islam R."/>
            <person name="Rashid M.M."/>
            <person name="Khan S.A."/>
            <person name="Rahman M.S."/>
            <person name="Alam M."/>
            <person name="Yahiya A.S."/>
            <person name="Khan M.S."/>
            <person name="Azam M.S."/>
            <person name="Haque T."/>
            <person name="Lashkar M.Z.H."/>
            <person name="Akhand A.I."/>
            <person name="Morshed G."/>
            <person name="Roy S."/>
            <person name="Uddin K.S."/>
            <person name="Rabeya T."/>
            <person name="Hossain A.S."/>
            <person name="Chowdhury A."/>
            <person name="Snigdha A.R."/>
            <person name="Mortoza M.S."/>
            <person name="Matin S.A."/>
            <person name="Hoque S.M.E."/>
            <person name="Islam M.K."/>
            <person name="Roy D.K."/>
            <person name="Haider R."/>
            <person name="Moosa M.M."/>
            <person name="Elias S.M."/>
            <person name="Hasan A.M."/>
            <person name="Jahan S."/>
            <person name="Shafiuddin M."/>
            <person name="Mahmood N."/>
            <person name="Shommy N.S."/>
        </authorList>
    </citation>
    <scope>NUCLEOTIDE SEQUENCE [LARGE SCALE GENOMIC DNA]</scope>
    <source>
        <strain evidence="2">cv. O-4</strain>
    </source>
</reference>
<organism evidence="1 2">
    <name type="scientific">Corchorus olitorius</name>
    <dbReference type="NCBI Taxonomy" id="93759"/>
    <lineage>
        <taxon>Eukaryota</taxon>
        <taxon>Viridiplantae</taxon>
        <taxon>Streptophyta</taxon>
        <taxon>Embryophyta</taxon>
        <taxon>Tracheophyta</taxon>
        <taxon>Spermatophyta</taxon>
        <taxon>Magnoliopsida</taxon>
        <taxon>eudicotyledons</taxon>
        <taxon>Gunneridae</taxon>
        <taxon>Pentapetalae</taxon>
        <taxon>rosids</taxon>
        <taxon>malvids</taxon>
        <taxon>Malvales</taxon>
        <taxon>Malvaceae</taxon>
        <taxon>Grewioideae</taxon>
        <taxon>Apeibeae</taxon>
        <taxon>Corchorus</taxon>
    </lineage>
</organism>
<dbReference type="Proteomes" id="UP000187203">
    <property type="component" value="Unassembled WGS sequence"/>
</dbReference>
<comment type="caution">
    <text evidence="1">The sequence shown here is derived from an EMBL/GenBank/DDBJ whole genome shotgun (WGS) entry which is preliminary data.</text>
</comment>
<accession>A0A1R3G026</accession>
<sequence length="69" mass="7923">MLEQQSHELNFVHVTLCDDDVWRGVILATIGWVFGSDIFELEIKWASRLCLSACKSDHRSRPMVDESSN</sequence>
<gene>
    <name evidence="1" type="ORF">COLO4_37681</name>
</gene>
<keyword evidence="2" id="KW-1185">Reference proteome</keyword>
<proteinExistence type="predicted"/>
<dbReference type="AlphaFoldDB" id="A0A1R3G026"/>
<dbReference type="EMBL" id="AWUE01024183">
    <property type="protein sequence ID" value="OMO51413.1"/>
    <property type="molecule type" value="Genomic_DNA"/>
</dbReference>
<name>A0A1R3G026_9ROSI</name>
<evidence type="ECO:0000313" key="1">
    <source>
        <dbReference type="EMBL" id="OMO51413.1"/>
    </source>
</evidence>
<protein>
    <submittedName>
        <fullName evidence="1">Uncharacterized protein</fullName>
    </submittedName>
</protein>